<reference evidence="2" key="2">
    <citation type="submission" date="2025-09" db="UniProtKB">
        <authorList>
            <consortium name="Ensembl"/>
        </authorList>
    </citation>
    <scope>IDENTIFICATION</scope>
</reference>
<dbReference type="SMART" id="SM00409">
    <property type="entry name" value="IG"/>
    <property type="match status" value="1"/>
</dbReference>
<proteinExistence type="predicted"/>
<dbReference type="PANTHER" id="PTHR23267">
    <property type="entry name" value="IMMUNOGLOBULIN LIGHT CHAIN"/>
    <property type="match status" value="1"/>
</dbReference>
<keyword evidence="3" id="KW-1185">Reference proteome</keyword>
<dbReference type="InterPro" id="IPR003599">
    <property type="entry name" value="Ig_sub"/>
</dbReference>
<sequence length="117" mass="12370">QTVVTKDPSLSVFPGGTVTFTCGLSSGSVFTSNYPSWYQQTHGRAPHMLIYSTSSCPHGVPDRFSGSISGNKVALTITGAEDEADYYCSSYDSSLSGGTVLQACGEVRQKPTYPSAK</sequence>
<dbReference type="Ensembl" id="ENSCAFT00020005468.1">
    <property type="protein sequence ID" value="ENSCAFP00020004728.1"/>
    <property type="gene ID" value="ENSCAFG00020003884.1"/>
</dbReference>
<dbReference type="Gene3D" id="2.60.40.10">
    <property type="entry name" value="Immunoglobulins"/>
    <property type="match status" value="1"/>
</dbReference>
<dbReference type="InterPro" id="IPR036179">
    <property type="entry name" value="Ig-like_dom_sf"/>
</dbReference>
<dbReference type="Pfam" id="PF07686">
    <property type="entry name" value="V-set"/>
    <property type="match status" value="1"/>
</dbReference>
<dbReference type="SMART" id="SM00406">
    <property type="entry name" value="IGv"/>
    <property type="match status" value="1"/>
</dbReference>
<dbReference type="InterPro" id="IPR013106">
    <property type="entry name" value="Ig_V-set"/>
</dbReference>
<organism evidence="2 3">
    <name type="scientific">Canis lupus dingo</name>
    <name type="common">dingo</name>
    <dbReference type="NCBI Taxonomy" id="286419"/>
    <lineage>
        <taxon>Eukaryota</taxon>
        <taxon>Metazoa</taxon>
        <taxon>Chordata</taxon>
        <taxon>Craniata</taxon>
        <taxon>Vertebrata</taxon>
        <taxon>Euteleostomi</taxon>
        <taxon>Mammalia</taxon>
        <taxon>Eutheria</taxon>
        <taxon>Laurasiatheria</taxon>
        <taxon>Carnivora</taxon>
        <taxon>Caniformia</taxon>
        <taxon>Canidae</taxon>
        <taxon>Canis</taxon>
    </lineage>
</organism>
<accession>A0A8C0QUZ3</accession>
<dbReference type="AlphaFoldDB" id="A0A8C0QUZ3"/>
<feature type="domain" description="Ig-like" evidence="1">
    <location>
        <begin position="1"/>
        <end position="88"/>
    </location>
</feature>
<protein>
    <recommendedName>
        <fullName evidence="1">Ig-like domain-containing protein</fullName>
    </recommendedName>
</protein>
<dbReference type="InterPro" id="IPR013783">
    <property type="entry name" value="Ig-like_fold"/>
</dbReference>
<name>A0A8C0QUZ3_CANLU</name>
<dbReference type="Proteomes" id="UP000694391">
    <property type="component" value="Unplaced"/>
</dbReference>
<evidence type="ECO:0000259" key="1">
    <source>
        <dbReference type="PROSITE" id="PS50835"/>
    </source>
</evidence>
<dbReference type="GeneTree" id="ENSGT00940000156298"/>
<reference evidence="2" key="1">
    <citation type="submission" date="2025-08" db="UniProtKB">
        <authorList>
            <consortium name="Ensembl"/>
        </authorList>
    </citation>
    <scope>IDENTIFICATION</scope>
</reference>
<evidence type="ECO:0000313" key="2">
    <source>
        <dbReference type="Ensembl" id="ENSCAFP00020004728.1"/>
    </source>
</evidence>
<dbReference type="SUPFAM" id="SSF48726">
    <property type="entry name" value="Immunoglobulin"/>
    <property type="match status" value="1"/>
</dbReference>
<dbReference type="PROSITE" id="PS50835">
    <property type="entry name" value="IG_LIKE"/>
    <property type="match status" value="1"/>
</dbReference>
<dbReference type="InterPro" id="IPR050150">
    <property type="entry name" value="IgV_Light_Chain"/>
</dbReference>
<evidence type="ECO:0000313" key="3">
    <source>
        <dbReference type="Proteomes" id="UP000694391"/>
    </source>
</evidence>
<dbReference type="InterPro" id="IPR007110">
    <property type="entry name" value="Ig-like_dom"/>
</dbReference>